<name>A0AA39XSU0_9PEZI</name>
<dbReference type="Proteomes" id="UP001174936">
    <property type="component" value="Unassembled WGS sequence"/>
</dbReference>
<accession>A0AA39XSU0</accession>
<dbReference type="AlphaFoldDB" id="A0AA39XSU0"/>
<gene>
    <name evidence="1" type="ORF">B0T16DRAFT_450265</name>
</gene>
<reference evidence="1" key="1">
    <citation type="submission" date="2023-06" db="EMBL/GenBank/DDBJ databases">
        <title>Genome-scale phylogeny and comparative genomics of the fungal order Sordariales.</title>
        <authorList>
            <consortium name="Lawrence Berkeley National Laboratory"/>
            <person name="Hensen N."/>
            <person name="Bonometti L."/>
            <person name="Westerberg I."/>
            <person name="Brannstrom I.O."/>
            <person name="Guillou S."/>
            <person name="Cros-Aarteil S."/>
            <person name="Calhoun S."/>
            <person name="Haridas S."/>
            <person name="Kuo A."/>
            <person name="Mondo S."/>
            <person name="Pangilinan J."/>
            <person name="Riley R."/>
            <person name="Labutti K."/>
            <person name="Andreopoulos B."/>
            <person name="Lipzen A."/>
            <person name="Chen C."/>
            <person name="Yanf M."/>
            <person name="Daum C."/>
            <person name="Ng V."/>
            <person name="Clum A."/>
            <person name="Steindorff A."/>
            <person name="Ohm R."/>
            <person name="Martin F."/>
            <person name="Silar P."/>
            <person name="Natvig D."/>
            <person name="Lalanne C."/>
            <person name="Gautier V."/>
            <person name="Ament-Velasquez S.L."/>
            <person name="Kruys A."/>
            <person name="Hutchinson M.I."/>
            <person name="Powell A.J."/>
            <person name="Barry K."/>
            <person name="Miller A.N."/>
            <person name="Grigoriev I.V."/>
            <person name="Debuchy R."/>
            <person name="Gladieux P."/>
            <person name="Thoren M.H."/>
            <person name="Johannesson H."/>
        </authorList>
    </citation>
    <scope>NUCLEOTIDE SEQUENCE</scope>
    <source>
        <strain evidence="1">SMH2532-1</strain>
    </source>
</reference>
<dbReference type="EMBL" id="JAULSV010000007">
    <property type="protein sequence ID" value="KAK0639603.1"/>
    <property type="molecule type" value="Genomic_DNA"/>
</dbReference>
<dbReference type="PANTHER" id="PTHR40619">
    <property type="entry name" value="FUNGAL STAND N-TERMINAL GOODBYE DOMAIN-CONTAINING PROTEIN"/>
    <property type="match status" value="1"/>
</dbReference>
<keyword evidence="2" id="KW-1185">Reference proteome</keyword>
<evidence type="ECO:0000313" key="2">
    <source>
        <dbReference type="Proteomes" id="UP001174936"/>
    </source>
</evidence>
<protein>
    <submittedName>
        <fullName evidence="1">Uncharacterized protein</fullName>
    </submittedName>
</protein>
<sequence length="587" mass="65675">MAFPTGGSDKTKLAREFIESRGPQIHNVFGVPSHFNTMTSRYEIEEVHKLRETLEFIERQSPELVDFDFDLKNCTWTDVLTELERAQEAAIKCGERGKKWYHRPWRAVGVYGGVVSPALSAFPDELSVLHGGLAVIMSIARHRETNRNKILHAFENLPNVIQMAQDKANTFPLDKKMESIRLHESVNELQQTLLRTLPDLIEKLNPGTFPTSAFKGVDIDHLLEAIHNSSEKVRICAEGIRDATIVDTHDTTMDGYVITKLIRTDTIKIDNKVDILHQKFAEVQESLQYYINAISGQNYLLQFLSESCRLPPFQPSPSPSPPVQTTRQQTHTIKPSDLFDFLNVHHLQTLHEQNHIIRKGSSSLDPLSISRAASLIQTSQFQSLLHSPQSGLLLVDGHTDRAQQTGRVSPLSYVCATLVHALQQQGNVAGMDDEDGLGGPQGLVRSLVSQLVLLLVGNRWMGEDQEVPVSMAPAAEPRVSLAELCEVFCWLLGLVPRGTSVFCLVDGISFYERDYWREDYEIVTGMFGRIVQDSGIGGFLKVLMTSPTASLELEMHGCVQLTGDLSSFGRHVQRKLCSLVNLNFIDL</sequence>
<comment type="caution">
    <text evidence="1">The sequence shown here is derived from an EMBL/GenBank/DDBJ whole genome shotgun (WGS) entry which is preliminary data.</text>
</comment>
<proteinExistence type="predicted"/>
<dbReference type="PANTHER" id="PTHR40619:SF3">
    <property type="entry name" value="FUNGAL STAND N-TERMINAL GOODBYE DOMAIN-CONTAINING PROTEIN"/>
    <property type="match status" value="1"/>
</dbReference>
<organism evidence="1 2">
    <name type="scientific">Cercophora newfieldiana</name>
    <dbReference type="NCBI Taxonomy" id="92897"/>
    <lineage>
        <taxon>Eukaryota</taxon>
        <taxon>Fungi</taxon>
        <taxon>Dikarya</taxon>
        <taxon>Ascomycota</taxon>
        <taxon>Pezizomycotina</taxon>
        <taxon>Sordariomycetes</taxon>
        <taxon>Sordariomycetidae</taxon>
        <taxon>Sordariales</taxon>
        <taxon>Lasiosphaeriaceae</taxon>
        <taxon>Cercophora</taxon>
    </lineage>
</organism>
<evidence type="ECO:0000313" key="1">
    <source>
        <dbReference type="EMBL" id="KAK0639603.1"/>
    </source>
</evidence>